<evidence type="ECO:0000313" key="4">
    <source>
        <dbReference type="Proteomes" id="UP000247922"/>
    </source>
</evidence>
<organism evidence="3 4">
    <name type="scientific">Streptohalobacillus salinus</name>
    <dbReference type="NCBI Taxonomy" id="621096"/>
    <lineage>
        <taxon>Bacteria</taxon>
        <taxon>Bacillati</taxon>
        <taxon>Bacillota</taxon>
        <taxon>Bacilli</taxon>
        <taxon>Bacillales</taxon>
        <taxon>Bacillaceae</taxon>
        <taxon>Streptohalobacillus</taxon>
    </lineage>
</organism>
<dbReference type="PANTHER" id="PTHR30461:SF26">
    <property type="entry name" value="RESOLVASE HOMOLOG YNEB"/>
    <property type="match status" value="1"/>
</dbReference>
<comment type="similarity">
    <text evidence="1">Belongs to the site-specific recombinase resolvase family.</text>
</comment>
<dbReference type="RefSeq" id="WP_110252271.1">
    <property type="nucleotide sequence ID" value="NZ_QJJR01000025.1"/>
</dbReference>
<dbReference type="SMART" id="SM00857">
    <property type="entry name" value="Resolvase"/>
    <property type="match status" value="1"/>
</dbReference>
<name>A0A2V3VWQ0_9BACI</name>
<evidence type="ECO:0000256" key="1">
    <source>
        <dbReference type="ARBA" id="ARBA00009913"/>
    </source>
</evidence>
<accession>A0A2V3VWQ0</accession>
<reference evidence="3 4" key="1">
    <citation type="submission" date="2018-05" db="EMBL/GenBank/DDBJ databases">
        <title>Genomic Encyclopedia of Type Strains, Phase IV (KMG-IV): sequencing the most valuable type-strain genomes for metagenomic binning, comparative biology and taxonomic classification.</title>
        <authorList>
            <person name="Goeker M."/>
        </authorList>
    </citation>
    <scope>NUCLEOTIDE SEQUENCE [LARGE SCALE GENOMIC DNA]</scope>
    <source>
        <strain evidence="3 4">DSM 22440</strain>
    </source>
</reference>
<dbReference type="Pfam" id="PF00239">
    <property type="entry name" value="Resolvase"/>
    <property type="match status" value="1"/>
</dbReference>
<dbReference type="InterPro" id="IPR006119">
    <property type="entry name" value="Resolv_N"/>
</dbReference>
<dbReference type="AlphaFoldDB" id="A0A2V3VWQ0"/>
<dbReference type="Gene3D" id="3.40.50.1390">
    <property type="entry name" value="Resolvase, N-terminal catalytic domain"/>
    <property type="match status" value="1"/>
</dbReference>
<dbReference type="InterPro" id="IPR050639">
    <property type="entry name" value="SSR_resolvase"/>
</dbReference>
<evidence type="ECO:0000313" key="3">
    <source>
        <dbReference type="EMBL" id="PXW86086.1"/>
    </source>
</evidence>
<dbReference type="OrthoDB" id="2731197at2"/>
<comment type="caution">
    <text evidence="3">The sequence shown here is derived from an EMBL/GenBank/DDBJ whole genome shotgun (WGS) entry which is preliminary data.</text>
</comment>
<dbReference type="SUPFAM" id="SSF53041">
    <property type="entry name" value="Resolvase-like"/>
    <property type="match status" value="1"/>
</dbReference>
<dbReference type="PANTHER" id="PTHR30461">
    <property type="entry name" value="DNA-INVERTASE FROM LAMBDOID PROPHAGE"/>
    <property type="match status" value="1"/>
</dbReference>
<dbReference type="CDD" id="cd00338">
    <property type="entry name" value="Ser_Recombinase"/>
    <property type="match status" value="1"/>
</dbReference>
<dbReference type="EMBL" id="QJJR01000025">
    <property type="protein sequence ID" value="PXW86086.1"/>
    <property type="molecule type" value="Genomic_DNA"/>
</dbReference>
<dbReference type="Proteomes" id="UP000247922">
    <property type="component" value="Unassembled WGS sequence"/>
</dbReference>
<protein>
    <submittedName>
        <fullName evidence="3">DNA invertase Pin-like site-specific DNA recombinase</fullName>
    </submittedName>
</protein>
<dbReference type="InterPro" id="IPR036162">
    <property type="entry name" value="Resolvase-like_N_sf"/>
</dbReference>
<proteinExistence type="inferred from homology"/>
<sequence length="220" mass="25031">MKAIIYCRVSTDKDTQQTSLVRQETELTKLAAAAGMEVVVSIKDSASGYTVDREGMLAVLDLCQKEDIDCVLVQDETRLGRGHTKIALFHQLSKLNVKIYSLSEHGPMRFSESDQMVLEIISIVEEYQRKIHNLKIKRGMKQAIAKGYHPEKNLRNNDQATGRKRKNFPIEEIIRLKENGLTYKDIALTLRGLGFDVSKATVHRRYQEHLSLAETNENSL</sequence>
<dbReference type="GO" id="GO:0000150">
    <property type="term" value="F:DNA strand exchange activity"/>
    <property type="evidence" value="ECO:0007669"/>
    <property type="project" value="InterPro"/>
</dbReference>
<dbReference type="GO" id="GO:0003677">
    <property type="term" value="F:DNA binding"/>
    <property type="evidence" value="ECO:0007669"/>
    <property type="project" value="InterPro"/>
</dbReference>
<gene>
    <name evidence="3" type="ORF">DES38_1253</name>
</gene>
<keyword evidence="4" id="KW-1185">Reference proteome</keyword>
<evidence type="ECO:0000259" key="2">
    <source>
        <dbReference type="PROSITE" id="PS51736"/>
    </source>
</evidence>
<dbReference type="PROSITE" id="PS51736">
    <property type="entry name" value="RECOMBINASES_3"/>
    <property type="match status" value="1"/>
</dbReference>
<feature type="domain" description="Resolvase/invertase-type recombinase catalytic" evidence="2">
    <location>
        <begin position="2"/>
        <end position="147"/>
    </location>
</feature>